<accession>A0ACB6R757</accession>
<dbReference type="Proteomes" id="UP000799755">
    <property type="component" value="Unassembled WGS sequence"/>
</dbReference>
<proteinExistence type="predicted"/>
<reference evidence="1" key="1">
    <citation type="journal article" date="2020" name="Stud. Mycol.">
        <title>101 Dothideomycetes genomes: a test case for predicting lifestyles and emergence of pathogens.</title>
        <authorList>
            <person name="Haridas S."/>
            <person name="Albert R."/>
            <person name="Binder M."/>
            <person name="Bloem J."/>
            <person name="Labutti K."/>
            <person name="Salamov A."/>
            <person name="Andreopoulos B."/>
            <person name="Baker S."/>
            <person name="Barry K."/>
            <person name="Bills G."/>
            <person name="Bluhm B."/>
            <person name="Cannon C."/>
            <person name="Castanera R."/>
            <person name="Culley D."/>
            <person name="Daum C."/>
            <person name="Ezra D."/>
            <person name="Gonzalez J."/>
            <person name="Henrissat B."/>
            <person name="Kuo A."/>
            <person name="Liang C."/>
            <person name="Lipzen A."/>
            <person name="Lutzoni F."/>
            <person name="Magnuson J."/>
            <person name="Mondo S."/>
            <person name="Nolan M."/>
            <person name="Ohm R."/>
            <person name="Pangilinan J."/>
            <person name="Park H.-J."/>
            <person name="Ramirez L."/>
            <person name="Alfaro M."/>
            <person name="Sun H."/>
            <person name="Tritt A."/>
            <person name="Yoshinaga Y."/>
            <person name="Zwiers L.-H."/>
            <person name="Turgeon B."/>
            <person name="Goodwin S."/>
            <person name="Spatafora J."/>
            <person name="Crous P."/>
            <person name="Grigoriev I."/>
        </authorList>
    </citation>
    <scope>NUCLEOTIDE SEQUENCE</scope>
    <source>
        <strain evidence="1">ATCC 200398</strain>
    </source>
</reference>
<gene>
    <name evidence="1" type="ORF">BDR25DRAFT_100225</name>
</gene>
<evidence type="ECO:0000313" key="2">
    <source>
        <dbReference type="Proteomes" id="UP000799755"/>
    </source>
</evidence>
<evidence type="ECO:0000313" key="1">
    <source>
        <dbReference type="EMBL" id="KAF2475143.1"/>
    </source>
</evidence>
<comment type="caution">
    <text evidence="1">The sequence shown here is derived from an EMBL/GenBank/DDBJ whole genome shotgun (WGS) entry which is preliminary data.</text>
</comment>
<organism evidence="1 2">
    <name type="scientific">Lindgomyces ingoldianus</name>
    <dbReference type="NCBI Taxonomy" id="673940"/>
    <lineage>
        <taxon>Eukaryota</taxon>
        <taxon>Fungi</taxon>
        <taxon>Dikarya</taxon>
        <taxon>Ascomycota</taxon>
        <taxon>Pezizomycotina</taxon>
        <taxon>Dothideomycetes</taxon>
        <taxon>Pleosporomycetidae</taxon>
        <taxon>Pleosporales</taxon>
        <taxon>Lindgomycetaceae</taxon>
        <taxon>Lindgomyces</taxon>
    </lineage>
</organism>
<sequence length="87" mass="9847">MLPCAHSRIRRLTQRAESFHIRSTQSSRRTSNHGSRWAHCPNQHIPSIAFCFLSRAHDYRKAFVICLCLVLSSLAIASFAIPALLDV</sequence>
<name>A0ACB6R757_9PLEO</name>
<keyword evidence="2" id="KW-1185">Reference proteome</keyword>
<dbReference type="EMBL" id="MU003496">
    <property type="protein sequence ID" value="KAF2475143.1"/>
    <property type="molecule type" value="Genomic_DNA"/>
</dbReference>
<protein>
    <submittedName>
        <fullName evidence="1">Uncharacterized protein</fullName>
    </submittedName>
</protein>